<dbReference type="InterPro" id="IPR039420">
    <property type="entry name" value="WalR-like"/>
</dbReference>
<evidence type="ECO:0000256" key="4">
    <source>
        <dbReference type="ARBA" id="ARBA00023012"/>
    </source>
</evidence>
<dbReference type="AlphaFoldDB" id="A0AAD1C1H2"/>
<dbReference type="Pfam" id="PF00486">
    <property type="entry name" value="Trans_reg_C"/>
    <property type="match status" value="1"/>
</dbReference>
<dbReference type="PANTHER" id="PTHR48111:SF50">
    <property type="entry name" value="KDP OPERON TRANSCRIPTIONAL REGULATORY PROTEIN KDPE"/>
    <property type="match status" value="1"/>
</dbReference>
<feature type="domain" description="Response regulatory" evidence="10">
    <location>
        <begin position="19"/>
        <end position="132"/>
    </location>
</feature>
<dbReference type="SMART" id="SM00862">
    <property type="entry name" value="Trans_reg_C"/>
    <property type="match status" value="1"/>
</dbReference>
<evidence type="ECO:0000256" key="6">
    <source>
        <dbReference type="ARBA" id="ARBA00023125"/>
    </source>
</evidence>
<comment type="subcellular location">
    <subcellularLocation>
        <location evidence="1">Cytoplasm</location>
    </subcellularLocation>
</comment>
<dbReference type="InterPro" id="IPR011006">
    <property type="entry name" value="CheY-like_superfamily"/>
</dbReference>
<dbReference type="CDD" id="cd00383">
    <property type="entry name" value="trans_reg_C"/>
    <property type="match status" value="1"/>
</dbReference>
<dbReference type="GO" id="GO:0032993">
    <property type="term" value="C:protein-DNA complex"/>
    <property type="evidence" value="ECO:0007669"/>
    <property type="project" value="TreeGrafter"/>
</dbReference>
<evidence type="ECO:0000256" key="1">
    <source>
        <dbReference type="ARBA" id="ARBA00004496"/>
    </source>
</evidence>
<feature type="domain" description="OmpR/PhoB-type" evidence="11">
    <location>
        <begin position="142"/>
        <end position="241"/>
    </location>
</feature>
<dbReference type="Gene3D" id="6.10.250.690">
    <property type="match status" value="1"/>
</dbReference>
<dbReference type="GO" id="GO:0005829">
    <property type="term" value="C:cytosol"/>
    <property type="evidence" value="ECO:0007669"/>
    <property type="project" value="TreeGrafter"/>
</dbReference>
<sequence>MHRDDNGFDDLPMTTNQPTILVIDDEAQIRKFLRISLSAQGYRVLEGANGREGLEQAALARPDLVVLDLGLPDMDGQQVLQELREWSQVPVLVLSVRASEGEKVLALDRGANDYVTKPFGIQEFLARVRVLLRQAGPGEQQEASIASGPLRLDFAYRRVTLDGEEVALTRKEYAVLAQLARHLGRVVTQQQLLKDIWGPTHVEDTHYLRVVVGHLRQKLGDDPANPRFIVTEAGVGYRLKEA</sequence>
<dbReference type="Pfam" id="PF00072">
    <property type="entry name" value="Response_reg"/>
    <property type="match status" value="1"/>
</dbReference>
<dbReference type="EMBL" id="AP014862">
    <property type="protein sequence ID" value="BAU75047.1"/>
    <property type="molecule type" value="Genomic_DNA"/>
</dbReference>
<dbReference type="GO" id="GO:0000156">
    <property type="term" value="F:phosphorelay response regulator activity"/>
    <property type="evidence" value="ECO:0007669"/>
    <property type="project" value="TreeGrafter"/>
</dbReference>
<protein>
    <submittedName>
        <fullName evidence="12">DNA-binding response regulator KdpE</fullName>
    </submittedName>
</protein>
<dbReference type="InterPro" id="IPR001789">
    <property type="entry name" value="Sig_transdc_resp-reg_receiver"/>
</dbReference>
<keyword evidence="13" id="KW-1185">Reference proteome</keyword>
<dbReference type="Proteomes" id="UP000218554">
    <property type="component" value="Chromosome"/>
</dbReference>
<evidence type="ECO:0000313" key="12">
    <source>
        <dbReference type="EMBL" id="BAU75047.1"/>
    </source>
</evidence>
<feature type="modified residue" description="4-aspartylphosphate" evidence="8">
    <location>
        <position position="68"/>
    </location>
</feature>
<gene>
    <name evidence="12" type="ORF">KF707C_33590</name>
</gene>
<reference evidence="13" key="1">
    <citation type="submission" date="2015-05" db="EMBL/GenBank/DDBJ databases">
        <title>Draft genome sequencing of a biphenyl-degrading bacterium, Pseudomonas balearica KF707 (=NBRC110670).</title>
        <authorList>
            <person name="Kimura N."/>
            <person name="Hirose J."/>
            <person name="Watanabe T."/>
            <person name="Suenaga H."/>
            <person name="Fujihara H."/>
            <person name="Noguchi M."/>
            <person name="Hashimoto M."/>
            <person name="Shimodaira J."/>
            <person name="Tsuchikane K."/>
            <person name="Hosoyama A."/>
            <person name="Yamazoe A."/>
            <person name="Fujita N."/>
            <person name="Furukawa K."/>
        </authorList>
    </citation>
    <scope>NUCLEOTIDE SEQUENCE [LARGE SCALE GENOMIC DNA]</scope>
    <source>
        <strain evidence="13">DSM 10086 / NBRC 110670 / KF707</strain>
    </source>
</reference>
<evidence type="ECO:0000256" key="8">
    <source>
        <dbReference type="PROSITE-ProRule" id="PRU00169"/>
    </source>
</evidence>
<evidence type="ECO:0000313" key="13">
    <source>
        <dbReference type="Proteomes" id="UP000218554"/>
    </source>
</evidence>
<dbReference type="GO" id="GO:0042802">
    <property type="term" value="F:identical protein binding"/>
    <property type="evidence" value="ECO:0007669"/>
    <property type="project" value="UniProtKB-ARBA"/>
</dbReference>
<keyword evidence="6 9" id="KW-0238">DNA-binding</keyword>
<dbReference type="SMART" id="SM00448">
    <property type="entry name" value="REC"/>
    <property type="match status" value="1"/>
</dbReference>
<dbReference type="FunFam" id="1.10.10.10:FF:000210">
    <property type="entry name" value="Winged-helix transcriptional response regulator KdpE"/>
    <property type="match status" value="1"/>
</dbReference>
<keyword evidence="5" id="KW-0805">Transcription regulation</keyword>
<dbReference type="Gene3D" id="1.10.10.10">
    <property type="entry name" value="Winged helix-like DNA-binding domain superfamily/Winged helix DNA-binding domain"/>
    <property type="match status" value="1"/>
</dbReference>
<evidence type="ECO:0000256" key="5">
    <source>
        <dbReference type="ARBA" id="ARBA00023015"/>
    </source>
</evidence>
<dbReference type="InterPro" id="IPR001867">
    <property type="entry name" value="OmpR/PhoB-type_DNA-bd"/>
</dbReference>
<dbReference type="PROSITE" id="PS50110">
    <property type="entry name" value="RESPONSE_REGULATORY"/>
    <property type="match status" value="1"/>
</dbReference>
<evidence type="ECO:0000256" key="7">
    <source>
        <dbReference type="ARBA" id="ARBA00023163"/>
    </source>
</evidence>
<keyword evidence="3 8" id="KW-0597">Phosphoprotein</keyword>
<dbReference type="CDD" id="cd17620">
    <property type="entry name" value="REC_OmpR_KdpE-like"/>
    <property type="match status" value="1"/>
</dbReference>
<evidence type="ECO:0000259" key="10">
    <source>
        <dbReference type="PROSITE" id="PS50110"/>
    </source>
</evidence>
<dbReference type="GO" id="GO:0000987">
    <property type="term" value="F:cis-regulatory region sequence-specific DNA binding"/>
    <property type="evidence" value="ECO:0007669"/>
    <property type="project" value="UniProtKB-ARBA"/>
</dbReference>
<accession>A0AAD1C1H2</accession>
<dbReference type="Gene3D" id="3.40.50.2300">
    <property type="match status" value="1"/>
</dbReference>
<dbReference type="InterPro" id="IPR036388">
    <property type="entry name" value="WH-like_DNA-bd_sf"/>
</dbReference>
<name>A0AAD1C1H2_METFU</name>
<evidence type="ECO:0000256" key="3">
    <source>
        <dbReference type="ARBA" id="ARBA00022553"/>
    </source>
</evidence>
<dbReference type="SUPFAM" id="SSF52172">
    <property type="entry name" value="CheY-like"/>
    <property type="match status" value="1"/>
</dbReference>
<dbReference type="PANTHER" id="PTHR48111">
    <property type="entry name" value="REGULATOR OF RPOS"/>
    <property type="match status" value="1"/>
</dbReference>
<dbReference type="GO" id="GO:0045893">
    <property type="term" value="P:positive regulation of DNA-templated transcription"/>
    <property type="evidence" value="ECO:0007669"/>
    <property type="project" value="UniProtKB-ARBA"/>
</dbReference>
<evidence type="ECO:0000256" key="2">
    <source>
        <dbReference type="ARBA" id="ARBA00022490"/>
    </source>
</evidence>
<feature type="DNA-binding region" description="OmpR/PhoB-type" evidence="9">
    <location>
        <begin position="142"/>
        <end position="241"/>
    </location>
</feature>
<dbReference type="KEGG" id="pfuw:KF707C_33590"/>
<organism evidence="12 13">
    <name type="scientific">Metapseudomonas furukawaii</name>
    <name type="common">Pseudomonas furukawaii</name>
    <dbReference type="NCBI Taxonomy" id="1149133"/>
    <lineage>
        <taxon>Bacteria</taxon>
        <taxon>Pseudomonadati</taxon>
        <taxon>Pseudomonadota</taxon>
        <taxon>Gammaproteobacteria</taxon>
        <taxon>Pseudomonadales</taxon>
        <taxon>Pseudomonadaceae</taxon>
        <taxon>Metapseudomonas</taxon>
    </lineage>
</organism>
<keyword evidence="7" id="KW-0804">Transcription</keyword>
<reference evidence="12 13" key="2">
    <citation type="journal article" date="2017" name="Int. J. Syst. Evol. Microbiol.">
        <title>Pseudomonas furukawaii sp. nov., a polychlorinated biphenyl-degrading bacterium isolated from biphenyl-contaminated soil in Japan.</title>
        <authorList>
            <person name="Kimura N."/>
            <person name="Watanabe T."/>
            <person name="Suenaga H."/>
            <person name="Fujihara H."/>
            <person name="Futagami T."/>
            <person name="Goto M."/>
            <person name="Hanada S."/>
            <person name="Hirose J."/>
        </authorList>
    </citation>
    <scope>NUCLEOTIDE SEQUENCE [LARGE SCALE GENOMIC DNA]</scope>
    <source>
        <strain evidence="13">DSM 10086 / NBRC 110670 / KF707</strain>
    </source>
</reference>
<dbReference type="PROSITE" id="PS51755">
    <property type="entry name" value="OMPR_PHOB"/>
    <property type="match status" value="1"/>
</dbReference>
<evidence type="ECO:0000256" key="9">
    <source>
        <dbReference type="PROSITE-ProRule" id="PRU01091"/>
    </source>
</evidence>
<proteinExistence type="predicted"/>
<evidence type="ECO:0000259" key="11">
    <source>
        <dbReference type="PROSITE" id="PS51755"/>
    </source>
</evidence>
<keyword evidence="2" id="KW-0963">Cytoplasm</keyword>
<keyword evidence="4" id="KW-0902">Two-component regulatory system</keyword>
<dbReference type="FunFam" id="3.40.50.2300:FF:000021">
    <property type="entry name" value="Two-component system response regulator KdpE"/>
    <property type="match status" value="1"/>
</dbReference>